<feature type="transmembrane region" description="Helical" evidence="2">
    <location>
        <begin position="92"/>
        <end position="113"/>
    </location>
</feature>
<evidence type="ECO:0000313" key="4">
    <source>
        <dbReference type="Proteomes" id="UP001216390"/>
    </source>
</evidence>
<dbReference type="EMBL" id="CP116942">
    <property type="protein sequence ID" value="WCO68818.1"/>
    <property type="molecule type" value="Genomic_DNA"/>
</dbReference>
<dbReference type="Pfam" id="PF19545">
    <property type="entry name" value="DUF6069"/>
    <property type="match status" value="1"/>
</dbReference>
<keyword evidence="2" id="KW-1133">Transmembrane helix</keyword>
<accession>A0AAE9YCS6</accession>
<dbReference type="RefSeq" id="WP_272738333.1">
    <property type="nucleotide sequence ID" value="NZ_CP116942.1"/>
</dbReference>
<dbReference type="Proteomes" id="UP001216390">
    <property type="component" value="Chromosome"/>
</dbReference>
<feature type="transmembrane region" description="Helical" evidence="2">
    <location>
        <begin position="21"/>
        <end position="39"/>
    </location>
</feature>
<evidence type="ECO:0000313" key="3">
    <source>
        <dbReference type="EMBL" id="WCO68818.1"/>
    </source>
</evidence>
<dbReference type="InterPro" id="IPR045713">
    <property type="entry name" value="DUF6069"/>
</dbReference>
<dbReference type="KEGG" id="ima:PO878_08775"/>
<keyword evidence="2" id="KW-0812">Transmembrane</keyword>
<reference evidence="3" key="1">
    <citation type="submission" date="2023-01" db="EMBL/GenBank/DDBJ databases">
        <title>The diversity of Class Acidimicrobiia in South China Sea sediment environments and the proposal of Iamia marina sp. nov., a novel species of the genus Iamia.</title>
        <authorList>
            <person name="He Y."/>
            <person name="Tian X."/>
        </authorList>
    </citation>
    <scope>NUCLEOTIDE SEQUENCE</scope>
    <source>
        <strain evidence="3">DSM 19957</strain>
    </source>
</reference>
<organism evidence="3 4">
    <name type="scientific">Iamia majanohamensis</name>
    <dbReference type="NCBI Taxonomy" id="467976"/>
    <lineage>
        <taxon>Bacteria</taxon>
        <taxon>Bacillati</taxon>
        <taxon>Actinomycetota</taxon>
        <taxon>Acidimicrobiia</taxon>
        <taxon>Acidimicrobiales</taxon>
        <taxon>Iamiaceae</taxon>
        <taxon>Iamia</taxon>
    </lineage>
</organism>
<feature type="region of interest" description="Disordered" evidence="1">
    <location>
        <begin position="143"/>
        <end position="171"/>
    </location>
</feature>
<evidence type="ECO:0000256" key="2">
    <source>
        <dbReference type="SAM" id="Phobius"/>
    </source>
</evidence>
<gene>
    <name evidence="3" type="ORF">PO878_08775</name>
</gene>
<feature type="transmembrane region" description="Helical" evidence="2">
    <location>
        <begin position="59"/>
        <end position="80"/>
    </location>
</feature>
<keyword evidence="4" id="KW-1185">Reference proteome</keyword>
<feature type="compositionally biased region" description="Basic and acidic residues" evidence="1">
    <location>
        <begin position="161"/>
        <end position="171"/>
    </location>
</feature>
<name>A0AAE9YCS6_9ACTN</name>
<sequence length="171" mass="17530">MSTTIALRSRPRIRPSRRAQRAVAVAAATVVAAVGWADLHVLGGVDLTIDSGPDARSVGLVEVVVAAALAGLAGWAALALLERRRGRGPRSLRLWVGLGLAAMALSLVGPLTADAPSSTQWSLVALHTSTGVALLAAMARTRAGGGGCPEPSRRPAPTDAGGERLRQQVPR</sequence>
<dbReference type="AlphaFoldDB" id="A0AAE9YCS6"/>
<protein>
    <submittedName>
        <fullName evidence="3">DUF6069 family protein</fullName>
    </submittedName>
</protein>
<proteinExistence type="predicted"/>
<keyword evidence="2" id="KW-0472">Membrane</keyword>
<evidence type="ECO:0000256" key="1">
    <source>
        <dbReference type="SAM" id="MobiDB-lite"/>
    </source>
</evidence>